<dbReference type="InterPro" id="IPR052155">
    <property type="entry name" value="Biofilm_reg_signaling"/>
</dbReference>
<keyword evidence="1" id="KW-0812">Transmembrane</keyword>
<dbReference type="InterPro" id="IPR000160">
    <property type="entry name" value="GGDEF_dom"/>
</dbReference>
<feature type="transmembrane region" description="Helical" evidence="1">
    <location>
        <begin position="112"/>
        <end position="133"/>
    </location>
</feature>
<feature type="transmembrane region" description="Helical" evidence="1">
    <location>
        <begin position="84"/>
        <end position="105"/>
    </location>
</feature>
<dbReference type="AlphaFoldDB" id="A0A964WRX7"/>
<proteinExistence type="predicted"/>
<dbReference type="SMART" id="SM00052">
    <property type="entry name" value="EAL"/>
    <property type="match status" value="1"/>
</dbReference>
<dbReference type="GO" id="GO:0016020">
    <property type="term" value="C:membrane"/>
    <property type="evidence" value="ECO:0007669"/>
    <property type="project" value="UniProtKB-UniRule"/>
</dbReference>
<dbReference type="OrthoDB" id="9814202at2"/>
<keyword evidence="6" id="KW-1185">Reference proteome</keyword>
<dbReference type="PROSITE" id="PS50883">
    <property type="entry name" value="EAL"/>
    <property type="match status" value="1"/>
</dbReference>
<gene>
    <name evidence="5" type="ORF">E4O86_01365</name>
</gene>
<dbReference type="Gene3D" id="3.30.450.20">
    <property type="entry name" value="PAS domain"/>
    <property type="match status" value="1"/>
</dbReference>
<dbReference type="EMBL" id="SPKJ01000002">
    <property type="protein sequence ID" value="MYZ46372.1"/>
    <property type="molecule type" value="Genomic_DNA"/>
</dbReference>
<feature type="transmembrane region" description="Helical" evidence="1">
    <location>
        <begin position="16"/>
        <end position="36"/>
    </location>
</feature>
<dbReference type="FunFam" id="3.30.70.270:FF:000001">
    <property type="entry name" value="Diguanylate cyclase domain protein"/>
    <property type="match status" value="1"/>
</dbReference>
<dbReference type="PROSITE" id="PS50887">
    <property type="entry name" value="GGDEF"/>
    <property type="match status" value="1"/>
</dbReference>
<dbReference type="SUPFAM" id="SSF55785">
    <property type="entry name" value="PYP-like sensor domain (PAS domain)"/>
    <property type="match status" value="1"/>
</dbReference>
<evidence type="ECO:0000313" key="5">
    <source>
        <dbReference type="EMBL" id="MYZ46372.1"/>
    </source>
</evidence>
<dbReference type="InterPro" id="IPR035965">
    <property type="entry name" value="PAS-like_dom_sf"/>
</dbReference>
<feature type="domain" description="EAL" evidence="2">
    <location>
        <begin position="535"/>
        <end position="785"/>
    </location>
</feature>
<dbReference type="PANTHER" id="PTHR44757">
    <property type="entry name" value="DIGUANYLATE CYCLASE DGCP"/>
    <property type="match status" value="1"/>
</dbReference>
<dbReference type="NCBIfam" id="TIGR00254">
    <property type="entry name" value="GGDEF"/>
    <property type="match status" value="1"/>
</dbReference>
<keyword evidence="1" id="KW-1133">Transmembrane helix</keyword>
<dbReference type="PROSITE" id="PS50924">
    <property type="entry name" value="MHYT"/>
    <property type="match status" value="1"/>
</dbReference>
<evidence type="ECO:0000259" key="4">
    <source>
        <dbReference type="PROSITE" id="PS50924"/>
    </source>
</evidence>
<dbReference type="InterPro" id="IPR035919">
    <property type="entry name" value="EAL_sf"/>
</dbReference>
<dbReference type="GO" id="GO:0003824">
    <property type="term" value="F:catalytic activity"/>
    <property type="evidence" value="ECO:0007669"/>
    <property type="project" value="UniProtKB-ARBA"/>
</dbReference>
<feature type="transmembrane region" description="Helical" evidence="1">
    <location>
        <begin position="48"/>
        <end position="72"/>
    </location>
</feature>
<dbReference type="InterPro" id="IPR005330">
    <property type="entry name" value="MHYT_dom"/>
</dbReference>
<feature type="domain" description="MHYT" evidence="4">
    <location>
        <begin position="12"/>
        <end position="198"/>
    </location>
</feature>
<sequence>MLKVYSCIATQHDLRLVVLAVLMCGLASGTAINLLHHGGSSSRFMRRIWISIAAIASGFGIWATHFIAMLAFVPPVPTGYDLDLTLASLLVAICVTGIGFACALSRIPHGRLIGGAIAGAGVAVMHYTGMAAFEIAGRIVWDPSLVAASLAFAVLFGAASLAVGLRSRAFRWKAGGAALLTVAICSLHFTAMGAASIVPDPAIHVPDPALPSGMLAVAVALVSTLIILLALGALWLDLREHRNAAREADRMRDLADAAVEGLVVCKGRTIAAANSSFAELVGRDRQALLGRNIETIFPALSETELRGIGTVPVESTLRQADGRSVPVELIQRDIVYAGEPHRVLAVRDLSERKKAEEEIYFLAHHDPLTKLPNRTSFNKRLEAEIAAHRGGRRLLAVLFLDLDRFKEVNDLFGHPAGDSVLQYVAERVQSVLSPDALVARLGGDEFAIIAPDLADAGAAAEIAEAVLRAFDKETEQLPKGFAVRTSIGIALFPGDAPDRATLLSHADAALYAAKAEGRGVYCFFEPSMGAHLRDRRQLEHDIRHAVARGELSLVYQPQADLQTGEVVGFEALLRWEHGTKGAISPAEFIPIAEDCGAIVQIGEWVLRTACAEAARWQRPLMIAVNVSPVQIHSGSLALIVEEVLKETGLAPSRLEIEITESALIKDVGRTLTALRQLRALGVHIAMDDFGTGYSSLSNLRAFPFDKIKIDQSFVRSVDSSAEAAAIVRAVVGLARGLNLPVLAEGVETEDELKFLRAVDCSAVQGYLLGRPGPMSEFTGHLAEDVVSHPRRLAGGPARTRQRGAA</sequence>
<evidence type="ECO:0000259" key="2">
    <source>
        <dbReference type="PROSITE" id="PS50883"/>
    </source>
</evidence>
<dbReference type="InterPro" id="IPR029787">
    <property type="entry name" value="Nucleotide_cyclase"/>
</dbReference>
<dbReference type="CDD" id="cd00130">
    <property type="entry name" value="PAS"/>
    <property type="match status" value="1"/>
</dbReference>
<name>A0A964WRX7_9HYPH</name>
<keyword evidence="1" id="KW-0472">Membrane</keyword>
<evidence type="ECO:0000256" key="1">
    <source>
        <dbReference type="PROSITE-ProRule" id="PRU00244"/>
    </source>
</evidence>
<dbReference type="SUPFAM" id="SSF55073">
    <property type="entry name" value="Nucleotide cyclase"/>
    <property type="match status" value="1"/>
</dbReference>
<feature type="transmembrane region" description="Helical" evidence="1">
    <location>
        <begin position="177"/>
        <end position="198"/>
    </location>
</feature>
<dbReference type="InterPro" id="IPR000014">
    <property type="entry name" value="PAS"/>
</dbReference>
<dbReference type="Pfam" id="PF00563">
    <property type="entry name" value="EAL"/>
    <property type="match status" value="1"/>
</dbReference>
<dbReference type="Proteomes" id="UP000773614">
    <property type="component" value="Unassembled WGS sequence"/>
</dbReference>
<dbReference type="RefSeq" id="WP_161138708.1">
    <property type="nucleotide sequence ID" value="NZ_SPKJ01000002.1"/>
</dbReference>
<protein>
    <submittedName>
        <fullName evidence="5">EAL domain-containing protein</fullName>
    </submittedName>
</protein>
<dbReference type="InterPro" id="IPR043128">
    <property type="entry name" value="Rev_trsase/Diguanyl_cyclase"/>
</dbReference>
<dbReference type="Pfam" id="PF00990">
    <property type="entry name" value="GGDEF"/>
    <property type="match status" value="1"/>
</dbReference>
<dbReference type="Pfam" id="PF03707">
    <property type="entry name" value="MHYT"/>
    <property type="match status" value="2"/>
</dbReference>
<dbReference type="PANTHER" id="PTHR44757:SF2">
    <property type="entry name" value="BIOFILM ARCHITECTURE MAINTENANCE PROTEIN MBAA"/>
    <property type="match status" value="1"/>
</dbReference>
<evidence type="ECO:0000259" key="3">
    <source>
        <dbReference type="PROSITE" id="PS50887"/>
    </source>
</evidence>
<dbReference type="SUPFAM" id="SSF141868">
    <property type="entry name" value="EAL domain-like"/>
    <property type="match status" value="1"/>
</dbReference>
<dbReference type="Gene3D" id="3.30.70.270">
    <property type="match status" value="1"/>
</dbReference>
<accession>A0A964WRX7</accession>
<dbReference type="CDD" id="cd01949">
    <property type="entry name" value="GGDEF"/>
    <property type="match status" value="1"/>
</dbReference>
<dbReference type="NCBIfam" id="TIGR00229">
    <property type="entry name" value="sensory_box"/>
    <property type="match status" value="1"/>
</dbReference>
<organism evidence="5 6">
    <name type="scientific">Propylenella binzhouense</name>
    <dbReference type="NCBI Taxonomy" id="2555902"/>
    <lineage>
        <taxon>Bacteria</taxon>
        <taxon>Pseudomonadati</taxon>
        <taxon>Pseudomonadota</taxon>
        <taxon>Alphaproteobacteria</taxon>
        <taxon>Hyphomicrobiales</taxon>
        <taxon>Propylenellaceae</taxon>
        <taxon>Propylenella</taxon>
    </lineage>
</organism>
<dbReference type="InterPro" id="IPR001633">
    <property type="entry name" value="EAL_dom"/>
</dbReference>
<dbReference type="CDD" id="cd01948">
    <property type="entry name" value="EAL"/>
    <property type="match status" value="1"/>
</dbReference>
<dbReference type="Gene3D" id="3.20.20.450">
    <property type="entry name" value="EAL domain"/>
    <property type="match status" value="1"/>
</dbReference>
<comment type="caution">
    <text evidence="5">The sequence shown here is derived from an EMBL/GenBank/DDBJ whole genome shotgun (WGS) entry which is preliminary data.</text>
</comment>
<feature type="transmembrane region" description="Helical" evidence="1">
    <location>
        <begin position="210"/>
        <end position="236"/>
    </location>
</feature>
<feature type="transmembrane region" description="Helical" evidence="1">
    <location>
        <begin position="145"/>
        <end position="165"/>
    </location>
</feature>
<reference evidence="5" key="1">
    <citation type="submission" date="2019-03" db="EMBL/GenBank/DDBJ databases">
        <title>Afifella sp. nov., isolated from activated sludge.</title>
        <authorList>
            <person name="Li Q."/>
            <person name="Liu Y."/>
        </authorList>
    </citation>
    <scope>NUCLEOTIDE SEQUENCE</scope>
    <source>
        <strain evidence="5">L72</strain>
    </source>
</reference>
<evidence type="ECO:0000313" key="6">
    <source>
        <dbReference type="Proteomes" id="UP000773614"/>
    </source>
</evidence>
<dbReference type="SMART" id="SM00267">
    <property type="entry name" value="GGDEF"/>
    <property type="match status" value="1"/>
</dbReference>
<feature type="domain" description="GGDEF" evidence="3">
    <location>
        <begin position="393"/>
        <end position="526"/>
    </location>
</feature>